<dbReference type="InterPro" id="IPR013783">
    <property type="entry name" value="Ig-like_fold"/>
</dbReference>
<dbReference type="InterPro" id="IPR036890">
    <property type="entry name" value="HATPase_C_sf"/>
</dbReference>
<evidence type="ECO:0000256" key="11">
    <source>
        <dbReference type="ARBA" id="ARBA00023014"/>
    </source>
</evidence>
<dbReference type="Gene3D" id="3.30.565.10">
    <property type="entry name" value="Histidine kinase-like ATPase, C-terminal domain"/>
    <property type="match status" value="1"/>
</dbReference>
<feature type="signal peptide" evidence="14">
    <location>
        <begin position="1"/>
        <end position="18"/>
    </location>
</feature>
<dbReference type="InterPro" id="IPR015943">
    <property type="entry name" value="WD40/YVTN_repeat-like_dom_sf"/>
</dbReference>
<evidence type="ECO:0000256" key="1">
    <source>
        <dbReference type="ARBA" id="ARBA00000085"/>
    </source>
</evidence>
<dbReference type="InterPro" id="IPR003594">
    <property type="entry name" value="HATPase_dom"/>
</dbReference>
<evidence type="ECO:0000256" key="7">
    <source>
        <dbReference type="ARBA" id="ARBA00022490"/>
    </source>
</evidence>
<keyword evidence="7" id="KW-0963">Cytoplasm</keyword>
<dbReference type="CDD" id="cd16917">
    <property type="entry name" value="HATPase_UhpB-NarQ-NarX-like"/>
    <property type="match status" value="1"/>
</dbReference>
<evidence type="ECO:0000256" key="8">
    <source>
        <dbReference type="ARBA" id="ARBA00022553"/>
    </source>
</evidence>
<accession>A0ABP8IE25</accession>
<keyword evidence="17" id="KW-1185">Reference proteome</keyword>
<keyword evidence="6" id="KW-0004">4Fe-4S</keyword>
<feature type="domain" description="Histidine kinase" evidence="15">
    <location>
        <begin position="815"/>
        <end position="1008"/>
    </location>
</feature>
<dbReference type="Gene3D" id="2.130.10.10">
    <property type="entry name" value="YVTN repeat-like/Quinoprotein amine dehydrogenase"/>
    <property type="match status" value="3"/>
</dbReference>
<proteinExistence type="predicted"/>
<dbReference type="Pfam" id="PF07494">
    <property type="entry name" value="Reg_prop"/>
    <property type="match status" value="5"/>
</dbReference>
<gene>
    <name evidence="16" type="ORF">GCM10023185_20470</name>
</gene>
<evidence type="ECO:0000256" key="4">
    <source>
        <dbReference type="ARBA" id="ARBA00012438"/>
    </source>
</evidence>
<dbReference type="Pfam" id="PF07730">
    <property type="entry name" value="HisKA_3"/>
    <property type="match status" value="1"/>
</dbReference>
<dbReference type="InterPro" id="IPR004358">
    <property type="entry name" value="Sig_transdc_His_kin-like_C"/>
</dbReference>
<comment type="cofactor">
    <cofactor evidence="2">
        <name>[4Fe-4S] cluster</name>
        <dbReference type="ChEBI" id="CHEBI:49883"/>
    </cofactor>
</comment>
<dbReference type="PANTHER" id="PTHR43547">
    <property type="entry name" value="TWO-COMPONENT HISTIDINE KINASE"/>
    <property type="match status" value="1"/>
</dbReference>
<dbReference type="EMBL" id="BAABGZ010000020">
    <property type="protein sequence ID" value="GAA4356576.1"/>
    <property type="molecule type" value="Genomic_DNA"/>
</dbReference>
<dbReference type="RefSeq" id="WP_345235936.1">
    <property type="nucleotide sequence ID" value="NZ_BAABGZ010000020.1"/>
</dbReference>
<keyword evidence="9" id="KW-0479">Metal-binding</keyword>
<evidence type="ECO:0000259" key="15">
    <source>
        <dbReference type="PROSITE" id="PS50109"/>
    </source>
</evidence>
<comment type="caution">
    <text evidence="16">The sequence shown here is derived from an EMBL/GenBank/DDBJ whole genome shotgun (WGS) entry which is preliminary data.</text>
</comment>
<evidence type="ECO:0000256" key="10">
    <source>
        <dbReference type="ARBA" id="ARBA00023004"/>
    </source>
</evidence>
<dbReference type="SUPFAM" id="SSF55874">
    <property type="entry name" value="ATPase domain of HSP90 chaperone/DNA topoisomerase II/histidine kinase"/>
    <property type="match status" value="1"/>
</dbReference>
<sequence>MLRCLLLLWFVAAYGLPAACGQGVAPRPRALNTSDGLVNNAITSIVQDRQGFLWLGTQDGLSRYDGSVFRTFRADARRPGTLVGNFVRSVAADPVRGGLWIGTGSGLCRYEPRTEQFAPIPIDYPAGTNYFVHAVLADPQGRVWAGTEDGVLCYQPGRSLRRLRCPSLPSAVPSSRTNSIQALAREKSGVMWAGTGEGFLYRTASDGAALELEARYTQATAAAVTAIAAAPRGGLWVGTIAGGLRYLPPAPGLVVEVLRPRPGAPAVHSICADPTGAWVGSATGLRYFPLPGAPRPPTGEVLKGTVLSLFAGRDGQFWVGTEAGLQSLDIRPSPFRLPVPLASTGPVWAVGTQKASLWLGTELNGVLRLNPATGALDEHLLHNPTDTSSLAENFVRAVLADHDGGLWVGTQRQGLDYRPPGASHFRHFRHQPSRPGSLADNSVRSLYRDPADGSLWVGTEGGLCRLADAQAGRFLTYRHDPKVTGSLPNYYVRCVLRDRSGRLWVGTGGGGLCRLDDPETGRFTAFRTDEQNEHSLPSNFVRALSLDARGRLWVGTEGGGICRLDNPRTGRFTTVGEAQGLPSDVVYGLQADSASRTLWASTNRGLVRLDPETGRFTTFDLRDGVPMDDYNAGAAGRGPDGRLYFGGPGGLVGFQPAGLALPSAPRVLLTGLRRLNRPVSLPDTALSQRRLLRIGPEDYVFSLEFTALDLRRAGRYPLLYQLEGFDPDWLAAGPHREATYTNLDPGHYTFRVRGADAPEKSGVALRLVVEPAWYATWWFRLLAVAAVVGAGWLAYRLRVQQLLTLERVRHRIARDLHDDMGSTLSSISILSQLARNHQKNERPAQAATLLEQIGDSSRRMLDSMDDIVWAINPAHDGLAGVTARMRAFASEVLEARGVELRFTSSPNIAGLRLPMEARREFFLIFKEAVNNLAKYAQAGHATIEVSYAHRCLQLLVQDDGVGFDQKAPARGGGNGLTNMRSRAEALRGQLSIDTAPGQGTTLRLRVPM</sequence>
<dbReference type="SMART" id="SM00387">
    <property type="entry name" value="HATPase_c"/>
    <property type="match status" value="1"/>
</dbReference>
<dbReference type="InterPro" id="IPR005467">
    <property type="entry name" value="His_kinase_dom"/>
</dbReference>
<protein>
    <recommendedName>
        <fullName evidence="5">Oxygen sensor histidine kinase NreB</fullName>
        <ecNumber evidence="4">2.7.13.3</ecNumber>
    </recommendedName>
    <alternativeName>
        <fullName evidence="13">Nitrogen regulation protein B</fullName>
    </alternativeName>
</protein>
<dbReference type="InterPro" id="IPR011110">
    <property type="entry name" value="Reg_prop"/>
</dbReference>
<keyword evidence="11" id="KW-0411">Iron-sulfur</keyword>
<evidence type="ECO:0000313" key="16">
    <source>
        <dbReference type="EMBL" id="GAA4356576.1"/>
    </source>
</evidence>
<evidence type="ECO:0000256" key="5">
    <source>
        <dbReference type="ARBA" id="ARBA00017322"/>
    </source>
</evidence>
<evidence type="ECO:0000256" key="2">
    <source>
        <dbReference type="ARBA" id="ARBA00001966"/>
    </source>
</evidence>
<evidence type="ECO:0000256" key="14">
    <source>
        <dbReference type="SAM" id="SignalP"/>
    </source>
</evidence>
<dbReference type="Pfam" id="PF07495">
    <property type="entry name" value="Y_Y_Y"/>
    <property type="match status" value="1"/>
</dbReference>
<comment type="function">
    <text evidence="12">Member of the two-component regulatory system NreB/NreC involved in the control of dissimilatory nitrate/nitrite reduction in response to oxygen. NreB functions as a direct oxygen sensor histidine kinase which is autophosphorylated, in the absence of oxygen, probably at the conserved histidine residue, and transfers its phosphate group probably to a conserved aspartate residue of NreC. NreB/NreC activates the expression of the nitrate (narGHJI) and nitrite (nir) reductase operons, as well as the putative nitrate transporter gene narT.</text>
</comment>
<keyword evidence="10" id="KW-0408">Iron</keyword>
<dbReference type="PANTHER" id="PTHR43547:SF2">
    <property type="entry name" value="HYBRID SIGNAL TRANSDUCTION HISTIDINE KINASE C"/>
    <property type="match status" value="1"/>
</dbReference>
<dbReference type="Gene3D" id="1.20.5.1930">
    <property type="match status" value="1"/>
</dbReference>
<dbReference type="Proteomes" id="UP001501153">
    <property type="component" value="Unassembled WGS sequence"/>
</dbReference>
<comment type="subcellular location">
    <subcellularLocation>
        <location evidence="3">Cytoplasm</location>
    </subcellularLocation>
</comment>
<evidence type="ECO:0000256" key="12">
    <source>
        <dbReference type="ARBA" id="ARBA00024827"/>
    </source>
</evidence>
<feature type="chain" id="PRO_5045866697" description="Oxygen sensor histidine kinase NreB" evidence="14">
    <location>
        <begin position="19"/>
        <end position="1008"/>
    </location>
</feature>
<evidence type="ECO:0000256" key="13">
    <source>
        <dbReference type="ARBA" id="ARBA00030800"/>
    </source>
</evidence>
<name>A0ABP8IE25_9BACT</name>
<comment type="catalytic activity">
    <reaction evidence="1">
        <text>ATP + protein L-histidine = ADP + protein N-phospho-L-histidine.</text>
        <dbReference type="EC" id="2.7.13.3"/>
    </reaction>
</comment>
<dbReference type="SUPFAM" id="SSF63829">
    <property type="entry name" value="Calcium-dependent phosphotriesterase"/>
    <property type="match status" value="3"/>
</dbReference>
<evidence type="ECO:0000256" key="6">
    <source>
        <dbReference type="ARBA" id="ARBA00022485"/>
    </source>
</evidence>
<dbReference type="Pfam" id="PF02518">
    <property type="entry name" value="HATPase_c"/>
    <property type="match status" value="1"/>
</dbReference>
<reference evidence="17" key="1">
    <citation type="journal article" date="2019" name="Int. J. Syst. Evol. Microbiol.">
        <title>The Global Catalogue of Microorganisms (GCM) 10K type strain sequencing project: providing services to taxonomists for standard genome sequencing and annotation.</title>
        <authorList>
            <consortium name="The Broad Institute Genomics Platform"/>
            <consortium name="The Broad Institute Genome Sequencing Center for Infectious Disease"/>
            <person name="Wu L."/>
            <person name="Ma J."/>
        </authorList>
    </citation>
    <scope>NUCLEOTIDE SEQUENCE [LARGE SCALE GENOMIC DNA]</scope>
    <source>
        <strain evidence="17">JCM 17923</strain>
    </source>
</reference>
<dbReference type="Gene3D" id="2.60.40.10">
    <property type="entry name" value="Immunoglobulins"/>
    <property type="match status" value="1"/>
</dbReference>
<dbReference type="InterPro" id="IPR011712">
    <property type="entry name" value="Sig_transdc_His_kin_sub3_dim/P"/>
</dbReference>
<keyword evidence="8" id="KW-0597">Phosphoprotein</keyword>
<dbReference type="InterPro" id="IPR011123">
    <property type="entry name" value="Y_Y_Y"/>
</dbReference>
<evidence type="ECO:0000256" key="3">
    <source>
        <dbReference type="ARBA" id="ARBA00004496"/>
    </source>
</evidence>
<dbReference type="PRINTS" id="PR00344">
    <property type="entry name" value="BCTRLSENSOR"/>
</dbReference>
<dbReference type="EC" id="2.7.13.3" evidence="4"/>
<keyword evidence="14" id="KW-0732">Signal</keyword>
<evidence type="ECO:0000256" key="9">
    <source>
        <dbReference type="ARBA" id="ARBA00022723"/>
    </source>
</evidence>
<evidence type="ECO:0000313" key="17">
    <source>
        <dbReference type="Proteomes" id="UP001501153"/>
    </source>
</evidence>
<organism evidence="16 17">
    <name type="scientific">Hymenobacter saemangeumensis</name>
    <dbReference type="NCBI Taxonomy" id="1084522"/>
    <lineage>
        <taxon>Bacteria</taxon>
        <taxon>Pseudomonadati</taxon>
        <taxon>Bacteroidota</taxon>
        <taxon>Cytophagia</taxon>
        <taxon>Cytophagales</taxon>
        <taxon>Hymenobacteraceae</taxon>
        <taxon>Hymenobacter</taxon>
    </lineage>
</organism>
<dbReference type="PROSITE" id="PS50109">
    <property type="entry name" value="HIS_KIN"/>
    <property type="match status" value="1"/>
</dbReference>